<dbReference type="Gene3D" id="1.10.287.470">
    <property type="entry name" value="Helix hairpin bin"/>
    <property type="match status" value="1"/>
</dbReference>
<evidence type="ECO:0000259" key="6">
    <source>
        <dbReference type="Pfam" id="PF25967"/>
    </source>
</evidence>
<dbReference type="FunFam" id="2.40.30.170:FF:000010">
    <property type="entry name" value="Efflux RND transporter periplasmic adaptor subunit"/>
    <property type="match status" value="1"/>
</dbReference>
<gene>
    <name evidence="7" type="ORF">DF037_13185</name>
</gene>
<dbReference type="InterPro" id="IPR058792">
    <property type="entry name" value="Beta-barrel_RND_2"/>
</dbReference>
<name>A0A3N8QQP0_9BURK</name>
<dbReference type="Pfam" id="PF25954">
    <property type="entry name" value="Beta-barrel_RND_2"/>
    <property type="match status" value="1"/>
</dbReference>
<proteinExistence type="inferred from homology"/>
<dbReference type="PANTHER" id="PTHR30469:SF29">
    <property type="entry name" value="BLR2860 PROTEIN"/>
    <property type="match status" value="1"/>
</dbReference>
<organism evidence="7 8">
    <name type="scientific">Burkholderia contaminans</name>
    <dbReference type="NCBI Taxonomy" id="488447"/>
    <lineage>
        <taxon>Bacteria</taxon>
        <taxon>Pseudomonadati</taxon>
        <taxon>Pseudomonadota</taxon>
        <taxon>Betaproteobacteria</taxon>
        <taxon>Burkholderiales</taxon>
        <taxon>Burkholderiaceae</taxon>
        <taxon>Burkholderia</taxon>
        <taxon>Burkholderia cepacia complex</taxon>
    </lineage>
</organism>
<dbReference type="EMBL" id="QTQX01000007">
    <property type="protein sequence ID" value="RQT30036.1"/>
    <property type="molecule type" value="Genomic_DNA"/>
</dbReference>
<dbReference type="GO" id="GO:0015562">
    <property type="term" value="F:efflux transmembrane transporter activity"/>
    <property type="evidence" value="ECO:0007669"/>
    <property type="project" value="TreeGrafter"/>
</dbReference>
<dbReference type="InterPro" id="IPR006143">
    <property type="entry name" value="RND_pump_MFP"/>
</dbReference>
<dbReference type="Proteomes" id="UP000269271">
    <property type="component" value="Unassembled WGS sequence"/>
</dbReference>
<dbReference type="PANTHER" id="PTHR30469">
    <property type="entry name" value="MULTIDRUG RESISTANCE PROTEIN MDTA"/>
    <property type="match status" value="1"/>
</dbReference>
<evidence type="ECO:0000259" key="4">
    <source>
        <dbReference type="Pfam" id="PF25917"/>
    </source>
</evidence>
<evidence type="ECO:0000256" key="1">
    <source>
        <dbReference type="ARBA" id="ARBA00004196"/>
    </source>
</evidence>
<sequence>MSVRRSMFFTAGALIVLFGALFLWRTERVSAADRPASPPAPLPVETIVVNPEATAPTLDAVGSLEAVRQVTIAPEVAGRIVGIQFVAGSRVSAGQTLVQLYDAPEQAKLAGLQAKADYTRRQFARAEQLVPNGAEPKATFDARRYELDAARADIRETQAVITQKLIRAPFSGVIGLRRVNLGQYLNPGDAIATLTDLDVLYANFTVPQKALSRVALGQTVRVTADAYPGRTFEGRVTAIEPQVGDETRNITVQATVANAGQLLRPGMYIDAHLALPGRDAVISVPDTAVQTSQAGDTVVVVEQRDGRGVGVARVRQVRTGARERGRIVIDDGLRAGDVVVTTGQLRVAPGAKVQALADASTQRETVR</sequence>
<comment type="caution">
    <text evidence="7">The sequence shown here is derived from an EMBL/GenBank/DDBJ whole genome shotgun (WGS) entry which is preliminary data.</text>
</comment>
<dbReference type="Pfam" id="PF25967">
    <property type="entry name" value="RND-MFP_C"/>
    <property type="match status" value="1"/>
</dbReference>
<dbReference type="SUPFAM" id="SSF111369">
    <property type="entry name" value="HlyD-like secretion proteins"/>
    <property type="match status" value="1"/>
</dbReference>
<feature type="domain" description="Multidrug resistance protein MdtA-like C-terminal permuted SH3" evidence="6">
    <location>
        <begin position="281"/>
        <end position="343"/>
    </location>
</feature>
<reference evidence="7 8" key="1">
    <citation type="submission" date="2018-08" db="EMBL/GenBank/DDBJ databases">
        <title>Comparative analysis of Burkholderia isolates from Puerto Rico.</title>
        <authorList>
            <person name="Hall C."/>
            <person name="Sahl J."/>
            <person name="Wagner D."/>
        </authorList>
    </citation>
    <scope>NUCLEOTIDE SEQUENCE [LARGE SCALE GENOMIC DNA]</scope>
    <source>
        <strain evidence="7 8">Bp9001</strain>
    </source>
</reference>
<dbReference type="GO" id="GO:1990281">
    <property type="term" value="C:efflux pump complex"/>
    <property type="evidence" value="ECO:0007669"/>
    <property type="project" value="TreeGrafter"/>
</dbReference>
<comment type="subcellular location">
    <subcellularLocation>
        <location evidence="1">Cell envelope</location>
    </subcellularLocation>
</comment>
<feature type="domain" description="CusB-like beta-barrel" evidence="5">
    <location>
        <begin position="203"/>
        <end position="274"/>
    </location>
</feature>
<feature type="domain" description="Multidrug resistance protein MdtA-like barrel-sandwich hybrid" evidence="4">
    <location>
        <begin position="68"/>
        <end position="195"/>
    </location>
</feature>
<dbReference type="NCBIfam" id="TIGR01730">
    <property type="entry name" value="RND_mfp"/>
    <property type="match status" value="1"/>
</dbReference>
<dbReference type="Gene3D" id="2.40.30.170">
    <property type="match status" value="1"/>
</dbReference>
<dbReference type="Pfam" id="PF25917">
    <property type="entry name" value="BSH_RND"/>
    <property type="match status" value="1"/>
</dbReference>
<accession>A0A3N8QQP0</accession>
<protein>
    <submittedName>
        <fullName evidence="7">Efflux RND transporter periplasmic adaptor subunit</fullName>
    </submittedName>
</protein>
<evidence type="ECO:0000313" key="7">
    <source>
        <dbReference type="EMBL" id="RQT30036.1"/>
    </source>
</evidence>
<evidence type="ECO:0000313" key="8">
    <source>
        <dbReference type="Proteomes" id="UP000269271"/>
    </source>
</evidence>
<dbReference type="InterPro" id="IPR058625">
    <property type="entry name" value="MdtA-like_BSH"/>
</dbReference>
<dbReference type="InterPro" id="IPR058627">
    <property type="entry name" value="MdtA-like_C"/>
</dbReference>
<comment type="similarity">
    <text evidence="2">Belongs to the membrane fusion protein (MFP) (TC 8.A.1) family.</text>
</comment>
<evidence type="ECO:0000256" key="3">
    <source>
        <dbReference type="ARBA" id="ARBA00022448"/>
    </source>
</evidence>
<dbReference type="AlphaFoldDB" id="A0A3N8QQP0"/>
<dbReference type="Gene3D" id="2.40.420.20">
    <property type="match status" value="1"/>
</dbReference>
<dbReference type="Gene3D" id="2.40.50.100">
    <property type="match status" value="1"/>
</dbReference>
<evidence type="ECO:0000259" key="5">
    <source>
        <dbReference type="Pfam" id="PF25954"/>
    </source>
</evidence>
<keyword evidence="3" id="KW-0813">Transport</keyword>
<evidence type="ECO:0000256" key="2">
    <source>
        <dbReference type="ARBA" id="ARBA00009477"/>
    </source>
</evidence>